<organism evidence="4 5">
    <name type="scientific">Paenibacillus selenitireducens</name>
    <dbReference type="NCBI Taxonomy" id="1324314"/>
    <lineage>
        <taxon>Bacteria</taxon>
        <taxon>Bacillati</taxon>
        <taxon>Bacillota</taxon>
        <taxon>Bacilli</taxon>
        <taxon>Bacillales</taxon>
        <taxon>Paenibacillaceae</taxon>
        <taxon>Paenibacillus</taxon>
    </lineage>
</organism>
<dbReference type="Proteomes" id="UP000190188">
    <property type="component" value="Unassembled WGS sequence"/>
</dbReference>
<dbReference type="STRING" id="1324314.BVG16_11580"/>
<sequence length="143" mass="16759">MLRTYQENDLDRMVDIWLEGSLQAHDFIDKAYWESNQQEMKNVYLPMSEAYVIEEAGSIAGFVAVVDHYLAALFVDPKVQGKGYGKKLLDHVKERRDILELKVYQENEKAVRFYQAQGFTITEELVDEHTAAKEYVMTWRIMD</sequence>
<dbReference type="PROSITE" id="PS51186">
    <property type="entry name" value="GNAT"/>
    <property type="match status" value="1"/>
</dbReference>
<dbReference type="SUPFAM" id="SSF55729">
    <property type="entry name" value="Acyl-CoA N-acyltransferases (Nat)"/>
    <property type="match status" value="1"/>
</dbReference>
<dbReference type="CDD" id="cd04301">
    <property type="entry name" value="NAT_SF"/>
    <property type="match status" value="1"/>
</dbReference>
<evidence type="ECO:0000256" key="1">
    <source>
        <dbReference type="ARBA" id="ARBA00022679"/>
    </source>
</evidence>
<evidence type="ECO:0000313" key="5">
    <source>
        <dbReference type="Proteomes" id="UP000190188"/>
    </source>
</evidence>
<keyword evidence="1 4" id="KW-0808">Transferase</keyword>
<reference evidence="4 5" key="1">
    <citation type="submission" date="2017-01" db="EMBL/GenBank/DDBJ databases">
        <title>Genome analysis of Paenibacillus selenitrireducens ES3-24.</title>
        <authorList>
            <person name="Xu D."/>
            <person name="Yao R."/>
            <person name="Zheng S."/>
        </authorList>
    </citation>
    <scope>NUCLEOTIDE SEQUENCE [LARGE SCALE GENOMIC DNA]</scope>
    <source>
        <strain evidence="4 5">ES3-24</strain>
    </source>
</reference>
<keyword evidence="2" id="KW-0012">Acyltransferase</keyword>
<dbReference type="NCBIfam" id="NF007853">
    <property type="entry name" value="PRK10562.1"/>
    <property type="match status" value="1"/>
</dbReference>
<keyword evidence="5" id="KW-1185">Reference proteome</keyword>
<dbReference type="PANTHER" id="PTHR43800">
    <property type="entry name" value="PEPTIDYL-LYSINE N-ACETYLTRANSFERASE YJAB"/>
    <property type="match status" value="1"/>
</dbReference>
<gene>
    <name evidence="4" type="ORF">BVG16_11580</name>
</gene>
<proteinExistence type="predicted"/>
<evidence type="ECO:0000313" key="4">
    <source>
        <dbReference type="EMBL" id="OPA78773.1"/>
    </source>
</evidence>
<dbReference type="EMBL" id="MSZX01000004">
    <property type="protein sequence ID" value="OPA78773.1"/>
    <property type="molecule type" value="Genomic_DNA"/>
</dbReference>
<dbReference type="GO" id="GO:0016747">
    <property type="term" value="F:acyltransferase activity, transferring groups other than amino-acyl groups"/>
    <property type="evidence" value="ECO:0007669"/>
    <property type="project" value="InterPro"/>
</dbReference>
<comment type="caution">
    <text evidence="4">The sequence shown here is derived from an EMBL/GenBank/DDBJ whole genome shotgun (WGS) entry which is preliminary data.</text>
</comment>
<feature type="domain" description="N-acetyltransferase" evidence="3">
    <location>
        <begin position="1"/>
        <end position="142"/>
    </location>
</feature>
<accession>A0A1T2XGL8</accession>
<evidence type="ECO:0000256" key="2">
    <source>
        <dbReference type="ARBA" id="ARBA00023315"/>
    </source>
</evidence>
<dbReference type="InterPro" id="IPR016181">
    <property type="entry name" value="Acyl_CoA_acyltransferase"/>
</dbReference>
<dbReference type="AlphaFoldDB" id="A0A1T2XGL8"/>
<protein>
    <submittedName>
        <fullName evidence="4">N-acetyltransferase</fullName>
    </submittedName>
</protein>
<dbReference type="InterPro" id="IPR000182">
    <property type="entry name" value="GNAT_dom"/>
</dbReference>
<evidence type="ECO:0000259" key="3">
    <source>
        <dbReference type="PROSITE" id="PS51186"/>
    </source>
</evidence>
<dbReference type="Pfam" id="PF13508">
    <property type="entry name" value="Acetyltransf_7"/>
    <property type="match status" value="1"/>
</dbReference>
<dbReference type="Gene3D" id="3.40.630.30">
    <property type="match status" value="1"/>
</dbReference>
<dbReference type="PANTHER" id="PTHR43800:SF1">
    <property type="entry name" value="PEPTIDYL-LYSINE N-ACETYLTRANSFERASE YJAB"/>
    <property type="match status" value="1"/>
</dbReference>
<name>A0A1T2XGL8_9BACL</name>